<dbReference type="Gene3D" id="3.40.50.150">
    <property type="entry name" value="Vaccinia Virus protein VP39"/>
    <property type="match status" value="1"/>
</dbReference>
<protein>
    <submittedName>
        <fullName evidence="6">16S ribosomal RNA methyltransferase KsgA/Dim1 family protein</fullName>
    </submittedName>
</protein>
<keyword evidence="3" id="KW-0949">S-adenosyl-L-methionine</keyword>
<evidence type="ECO:0000259" key="5">
    <source>
        <dbReference type="SMART" id="SM00650"/>
    </source>
</evidence>
<proteinExistence type="predicted"/>
<dbReference type="Pfam" id="PF13649">
    <property type="entry name" value="Methyltransf_25"/>
    <property type="match status" value="1"/>
</dbReference>
<dbReference type="SMART" id="SM00650">
    <property type="entry name" value="rADc"/>
    <property type="match status" value="1"/>
</dbReference>
<dbReference type="EMBL" id="MLJW01000492">
    <property type="protein sequence ID" value="OIQ86235.1"/>
    <property type="molecule type" value="Genomic_DNA"/>
</dbReference>
<evidence type="ECO:0000256" key="4">
    <source>
        <dbReference type="ARBA" id="ARBA00022884"/>
    </source>
</evidence>
<name>A0A1J5R986_9ZZZZ</name>
<dbReference type="AlphaFoldDB" id="A0A1J5R986"/>
<dbReference type="GO" id="GO:0000179">
    <property type="term" value="F:rRNA (adenine-N6,N6-)-dimethyltransferase activity"/>
    <property type="evidence" value="ECO:0007669"/>
    <property type="project" value="InterPro"/>
</dbReference>
<dbReference type="PANTHER" id="PTHR11727:SF14">
    <property type="entry name" value="BLL8166 PROTEIN"/>
    <property type="match status" value="1"/>
</dbReference>
<evidence type="ECO:0000256" key="1">
    <source>
        <dbReference type="ARBA" id="ARBA00022603"/>
    </source>
</evidence>
<evidence type="ECO:0000313" key="6">
    <source>
        <dbReference type="EMBL" id="OIQ86235.1"/>
    </source>
</evidence>
<comment type="caution">
    <text evidence="6">The sequence shown here is derived from an EMBL/GenBank/DDBJ whole genome shotgun (WGS) entry which is preliminary data.</text>
</comment>
<gene>
    <name evidence="6" type="ORF">GALL_319130</name>
</gene>
<evidence type="ECO:0000256" key="3">
    <source>
        <dbReference type="ARBA" id="ARBA00022691"/>
    </source>
</evidence>
<dbReference type="CDD" id="cd02440">
    <property type="entry name" value="AdoMet_MTases"/>
    <property type="match status" value="1"/>
</dbReference>
<feature type="domain" description="Ribosomal RNA adenine methylase transferase N-terminal" evidence="5">
    <location>
        <begin position="1"/>
        <end position="133"/>
    </location>
</feature>
<sequence>MAACVPRSGDGLVVELGAGTGCVTRALLEHGIRADRLLVVERSPDFVRHLRSRFPSLKVLHGDARRLLDLVPTTVRVDAIVSSLPLRSLSQDDAWQIVAQWQQVLRRGGCAVQFSYDLRNRLRHEPSGLKQRRSHVVWANVPPARVFTLEACS</sequence>
<dbReference type="PANTHER" id="PTHR11727">
    <property type="entry name" value="DIMETHYLADENOSINE TRANSFERASE"/>
    <property type="match status" value="1"/>
</dbReference>
<dbReference type="InterPro" id="IPR001737">
    <property type="entry name" value="KsgA/Erm"/>
</dbReference>
<evidence type="ECO:0000256" key="2">
    <source>
        <dbReference type="ARBA" id="ARBA00022679"/>
    </source>
</evidence>
<accession>A0A1J5R986</accession>
<dbReference type="SUPFAM" id="SSF53335">
    <property type="entry name" value="S-adenosyl-L-methionine-dependent methyltransferases"/>
    <property type="match status" value="1"/>
</dbReference>
<keyword evidence="1 6" id="KW-0489">Methyltransferase</keyword>
<dbReference type="GO" id="GO:0003723">
    <property type="term" value="F:RNA binding"/>
    <property type="evidence" value="ECO:0007669"/>
    <property type="project" value="UniProtKB-KW"/>
</dbReference>
<reference evidence="6" key="1">
    <citation type="submission" date="2016-10" db="EMBL/GenBank/DDBJ databases">
        <title>Sequence of Gallionella enrichment culture.</title>
        <authorList>
            <person name="Poehlein A."/>
            <person name="Muehling M."/>
            <person name="Daniel R."/>
        </authorList>
    </citation>
    <scope>NUCLEOTIDE SEQUENCE</scope>
</reference>
<dbReference type="InterPro" id="IPR029063">
    <property type="entry name" value="SAM-dependent_MTases_sf"/>
</dbReference>
<keyword evidence="4" id="KW-0694">RNA-binding</keyword>
<keyword evidence="2 6" id="KW-0808">Transferase</keyword>
<dbReference type="InterPro" id="IPR020598">
    <property type="entry name" value="rRNA_Ade_methylase_Trfase_N"/>
</dbReference>
<organism evidence="6">
    <name type="scientific">mine drainage metagenome</name>
    <dbReference type="NCBI Taxonomy" id="410659"/>
    <lineage>
        <taxon>unclassified sequences</taxon>
        <taxon>metagenomes</taxon>
        <taxon>ecological metagenomes</taxon>
    </lineage>
</organism>
<dbReference type="InterPro" id="IPR041698">
    <property type="entry name" value="Methyltransf_25"/>
</dbReference>